<dbReference type="GeneID" id="81462612"/>
<feature type="compositionally biased region" description="Polar residues" evidence="1">
    <location>
        <begin position="280"/>
        <end position="310"/>
    </location>
</feature>
<feature type="compositionally biased region" description="Basic and acidic residues" evidence="1">
    <location>
        <begin position="553"/>
        <end position="562"/>
    </location>
</feature>
<dbReference type="AlphaFoldDB" id="A0A9W9SCN4"/>
<dbReference type="Proteomes" id="UP001147752">
    <property type="component" value="Unassembled WGS sequence"/>
</dbReference>
<feature type="compositionally biased region" description="Polar residues" evidence="1">
    <location>
        <begin position="581"/>
        <end position="595"/>
    </location>
</feature>
<dbReference type="OrthoDB" id="4359842at2759"/>
<feature type="compositionally biased region" description="Low complexity" evidence="1">
    <location>
        <begin position="235"/>
        <end position="249"/>
    </location>
</feature>
<feature type="compositionally biased region" description="Basic residues" evidence="1">
    <location>
        <begin position="250"/>
        <end position="261"/>
    </location>
</feature>
<accession>A0A9W9SCN4</accession>
<evidence type="ECO:0000313" key="3">
    <source>
        <dbReference type="Proteomes" id="UP001147752"/>
    </source>
</evidence>
<proteinExistence type="predicted"/>
<feature type="compositionally biased region" description="Basic and acidic residues" evidence="1">
    <location>
        <begin position="179"/>
        <end position="191"/>
    </location>
</feature>
<feature type="compositionally biased region" description="Low complexity" evidence="1">
    <location>
        <begin position="350"/>
        <end position="362"/>
    </location>
</feature>
<evidence type="ECO:0000256" key="1">
    <source>
        <dbReference type="SAM" id="MobiDB-lite"/>
    </source>
</evidence>
<keyword evidence="3" id="KW-1185">Reference proteome</keyword>
<comment type="caution">
    <text evidence="2">The sequence shown here is derived from an EMBL/GenBank/DDBJ whole genome shotgun (WGS) entry which is preliminary data.</text>
</comment>
<feature type="compositionally biased region" description="Polar residues" evidence="1">
    <location>
        <begin position="133"/>
        <end position="156"/>
    </location>
</feature>
<protein>
    <submittedName>
        <fullName evidence="2">Uncharacterized protein</fullName>
    </submittedName>
</protein>
<feature type="compositionally biased region" description="Polar residues" evidence="1">
    <location>
        <begin position="694"/>
        <end position="703"/>
    </location>
</feature>
<gene>
    <name evidence="2" type="ORF">N7517_005699</name>
</gene>
<feature type="compositionally biased region" description="Basic and acidic residues" evidence="1">
    <location>
        <begin position="33"/>
        <end position="42"/>
    </location>
</feature>
<dbReference type="RefSeq" id="XP_056579679.1">
    <property type="nucleotide sequence ID" value="XM_056723429.1"/>
</dbReference>
<sequence>MDHTTRDLFPALVIQLSREQSGTPSIQESNESLEAREAREYESPIPAGVVHPVASVHLTDGDNGPASPVPNQQIPSGSEYEASSSPPSPKSPRPIIRSHRITDQAPSTPVRPTRVRYFLGENSQKSLPAASPTGPSGNTASSVTTRNRQNTDTDSANAKGRPKNVTPITTPGLKIVVKKPYDATLDSRTDSKSANTKGRPKDVNPVTNTTTPRLKLVLKRPRKATPDSRTASDFTNANNPPNNATPNAPRRIRLVINKKPRQSIMGSNPPTVPLDPVSNEYPSSSANPGDQPSNIDSDQLKPTANTSVESSFVPGSHMDPPKSSTFSTSHRSSSEHDEASSSINPTSELPTTSASPRSRSSSGEAPFGYSGYRSPLRDYVFSTPPDPSTDPPRDPEPDPSMDHSTAPNMDPYQPYHPAVMSGITPFEDPNVLPSTFMYPDETPNNNWTTDPMGVYTPEEFERIIASEQEVLREMSDPHADPPHVYAWEEQQRMRSLAPDVLAAEMKAAIDEIEAANAGDESLQPGYWNSIGPPQPYPTEPDAPESSLTQHPPARLESDEPARTESSSAQDISPDPREMSEVPSQTLQSVEETYQASAVKHARHSSPKTKSSIPDLSTTASARTSISVQRRSTSSTVKTTSPPSTSTSTRRRSKNQPVTPAPASTSPRRSSRINKAELATPEAPITVSPRRLRSSDVNPSSSTKKFGKGNATPDSWETAPIADKMLSQMKETTTMSWVRITTAWNDNRAAEDDLMTWRALSKRWARIKEKIGVWPGFDHVLLDNLREFDSELDNDGFVQVAEFVSAELGWEIPAEVCQGRYEFLKSSGKLNLKGKGKARK</sequence>
<organism evidence="2 3">
    <name type="scientific">Penicillium concentricum</name>
    <dbReference type="NCBI Taxonomy" id="293559"/>
    <lineage>
        <taxon>Eukaryota</taxon>
        <taxon>Fungi</taxon>
        <taxon>Dikarya</taxon>
        <taxon>Ascomycota</taxon>
        <taxon>Pezizomycotina</taxon>
        <taxon>Eurotiomycetes</taxon>
        <taxon>Eurotiomycetidae</taxon>
        <taxon>Eurotiales</taxon>
        <taxon>Aspergillaceae</taxon>
        <taxon>Penicillium</taxon>
    </lineage>
</organism>
<feature type="compositionally biased region" description="Low complexity" evidence="1">
    <location>
        <begin position="622"/>
        <end position="647"/>
    </location>
</feature>
<feature type="compositionally biased region" description="Polar residues" evidence="1">
    <location>
        <begin position="17"/>
        <end position="32"/>
    </location>
</feature>
<feature type="region of interest" description="Disordered" evidence="1">
    <location>
        <begin position="517"/>
        <end position="716"/>
    </location>
</feature>
<feature type="region of interest" description="Disordered" evidence="1">
    <location>
        <begin position="15"/>
        <end position="423"/>
    </location>
</feature>
<dbReference type="EMBL" id="JAPZBT010000002">
    <property type="protein sequence ID" value="KAJ5373693.1"/>
    <property type="molecule type" value="Genomic_DNA"/>
</dbReference>
<reference evidence="2" key="1">
    <citation type="submission" date="2022-12" db="EMBL/GenBank/DDBJ databases">
        <authorList>
            <person name="Petersen C."/>
        </authorList>
    </citation>
    <scope>NUCLEOTIDE SEQUENCE</scope>
    <source>
        <strain evidence="2">IBT 3081</strain>
    </source>
</reference>
<name>A0A9W9SCN4_9EURO</name>
<reference evidence="2" key="2">
    <citation type="journal article" date="2023" name="IMA Fungus">
        <title>Comparative genomic study of the Penicillium genus elucidates a diverse pangenome and 15 lateral gene transfer events.</title>
        <authorList>
            <person name="Petersen C."/>
            <person name="Sorensen T."/>
            <person name="Nielsen M.R."/>
            <person name="Sondergaard T.E."/>
            <person name="Sorensen J.L."/>
            <person name="Fitzpatrick D.A."/>
            <person name="Frisvad J.C."/>
            <person name="Nielsen K.L."/>
        </authorList>
    </citation>
    <scope>NUCLEOTIDE SEQUENCE</scope>
    <source>
        <strain evidence="2">IBT 3081</strain>
    </source>
</reference>
<feature type="compositionally biased region" description="Polar residues" evidence="1">
    <location>
        <begin position="607"/>
        <end position="621"/>
    </location>
</feature>
<evidence type="ECO:0000313" key="2">
    <source>
        <dbReference type="EMBL" id="KAJ5373693.1"/>
    </source>
</evidence>